<dbReference type="SFLD" id="SFLDG00358">
    <property type="entry name" value="Main_(cytGST)"/>
    <property type="match status" value="1"/>
</dbReference>
<dbReference type="PROSITE" id="PS50405">
    <property type="entry name" value="GST_CTER"/>
    <property type="match status" value="1"/>
</dbReference>
<dbReference type="PANTHER" id="PTHR44051:SF19">
    <property type="entry name" value="DISULFIDE-BOND OXIDOREDUCTASE YFCG"/>
    <property type="match status" value="1"/>
</dbReference>
<dbReference type="STRING" id="1458307.OSB_18270"/>
<dbReference type="PATRIC" id="fig|1458307.3.peg.1841"/>
<dbReference type="CDD" id="cd03047">
    <property type="entry name" value="GST_N_2"/>
    <property type="match status" value="1"/>
</dbReference>
<accession>A0A0K0Y5U8</accession>
<dbReference type="Gene3D" id="3.40.30.10">
    <property type="entry name" value="Glutaredoxin"/>
    <property type="match status" value="1"/>
</dbReference>
<dbReference type="PROSITE" id="PS50404">
    <property type="entry name" value="GST_NTER"/>
    <property type="match status" value="1"/>
</dbReference>
<sequence>MTPVLWGRKSSVNVQKVMWMLAEIGRAYERIDAGFTYGQVGTSTFSQMNPNRRVPVWQDGDFSLWESHAILRHLARSNGPVGYDAVADQWMEFVTSTLQPPFISVFYQTVRLPKETRNKDILEQQSDILNAALAVIESRLSTVDWLNGTEFSTAEIAMGPVMHRIFDIDWDRKDVPAIQRWLHRLRDRPAFQNCVMISYDELRGDLNGFTVTS</sequence>
<dbReference type="InterPro" id="IPR036249">
    <property type="entry name" value="Thioredoxin-like_sf"/>
</dbReference>
<name>A0A0K0Y5U8_9RHOB</name>
<evidence type="ECO:0000256" key="1">
    <source>
        <dbReference type="ARBA" id="ARBA00007409"/>
    </source>
</evidence>
<dbReference type="InterPro" id="IPR040079">
    <property type="entry name" value="Glutathione_S-Trfase"/>
</dbReference>
<dbReference type="InterPro" id="IPR004046">
    <property type="entry name" value="GST_C"/>
</dbReference>
<dbReference type="InterPro" id="IPR004045">
    <property type="entry name" value="Glutathione_S-Trfase_N"/>
</dbReference>
<keyword evidence="2 4" id="KW-0808">Transferase</keyword>
<dbReference type="GO" id="GO:0004364">
    <property type="term" value="F:glutathione transferase activity"/>
    <property type="evidence" value="ECO:0007669"/>
    <property type="project" value="UniProtKB-EC"/>
</dbReference>
<dbReference type="InterPro" id="IPR010987">
    <property type="entry name" value="Glutathione-S-Trfase_C-like"/>
</dbReference>
<dbReference type="Gene3D" id="1.20.1050.10">
    <property type="match status" value="1"/>
</dbReference>
<protein>
    <submittedName>
        <fullName evidence="4">Glutathione S-transferase GstB</fullName>
        <ecNumber evidence="4">2.5.1.18</ecNumber>
    </submittedName>
</protein>
<reference evidence="4 5" key="1">
    <citation type="journal article" date="2015" name="Genome Announc.">
        <title>Closed Genome Sequence of Octadecabacter temperatus SB1, the First Mesophilic Species of the Genus Octadecabacter.</title>
        <authorList>
            <person name="Voget S."/>
            <person name="Billerbeck S."/>
            <person name="Simon M."/>
            <person name="Daniel R."/>
        </authorList>
    </citation>
    <scope>NUCLEOTIDE SEQUENCE [LARGE SCALE GENOMIC DNA]</scope>
    <source>
        <strain evidence="4 5">SB1</strain>
    </source>
</reference>
<keyword evidence="5" id="KW-1185">Reference proteome</keyword>
<evidence type="ECO:0000313" key="5">
    <source>
        <dbReference type="Proteomes" id="UP000067444"/>
    </source>
</evidence>
<dbReference type="KEGG" id="otm:OSB_18270"/>
<dbReference type="EC" id="2.5.1.18" evidence="4"/>
<dbReference type="SFLD" id="SFLDG01150">
    <property type="entry name" value="Main.1:_Beta-like"/>
    <property type="match status" value="1"/>
</dbReference>
<evidence type="ECO:0000313" key="4">
    <source>
        <dbReference type="EMBL" id="AKS46368.1"/>
    </source>
</evidence>
<dbReference type="PANTHER" id="PTHR44051">
    <property type="entry name" value="GLUTATHIONE S-TRANSFERASE-RELATED"/>
    <property type="match status" value="1"/>
</dbReference>
<dbReference type="Pfam" id="PF02798">
    <property type="entry name" value="GST_N"/>
    <property type="match status" value="1"/>
</dbReference>
<dbReference type="InterPro" id="IPR036282">
    <property type="entry name" value="Glutathione-S-Trfase_C_sf"/>
</dbReference>
<dbReference type="Pfam" id="PF00043">
    <property type="entry name" value="GST_C"/>
    <property type="match status" value="1"/>
</dbReference>
<dbReference type="SUPFAM" id="SSF47616">
    <property type="entry name" value="GST C-terminal domain-like"/>
    <property type="match status" value="1"/>
</dbReference>
<dbReference type="FunFam" id="3.40.30.10:FF:000039">
    <property type="entry name" value="Glutathione S-transferase domain"/>
    <property type="match status" value="1"/>
</dbReference>
<organism evidence="4 5">
    <name type="scientific">Octadecabacter temperatus</name>
    <dbReference type="NCBI Taxonomy" id="1458307"/>
    <lineage>
        <taxon>Bacteria</taxon>
        <taxon>Pseudomonadati</taxon>
        <taxon>Pseudomonadota</taxon>
        <taxon>Alphaproteobacteria</taxon>
        <taxon>Rhodobacterales</taxon>
        <taxon>Roseobacteraceae</taxon>
        <taxon>Octadecabacter</taxon>
    </lineage>
</organism>
<proteinExistence type="inferred from homology"/>
<dbReference type="RefSeq" id="WP_074202213.1">
    <property type="nucleotide sequence ID" value="NZ_CP012160.1"/>
</dbReference>
<dbReference type="EMBL" id="CP012160">
    <property type="protein sequence ID" value="AKS46368.1"/>
    <property type="molecule type" value="Genomic_DNA"/>
</dbReference>
<evidence type="ECO:0000256" key="2">
    <source>
        <dbReference type="ARBA" id="ARBA00022679"/>
    </source>
</evidence>
<evidence type="ECO:0000256" key="3">
    <source>
        <dbReference type="RuleBase" id="RU003494"/>
    </source>
</evidence>
<dbReference type="AlphaFoldDB" id="A0A0K0Y5U8"/>
<gene>
    <name evidence="4" type="primary">gstB_2</name>
    <name evidence="4" type="ORF">OSB_18270</name>
</gene>
<dbReference type="OrthoDB" id="9810080at2"/>
<dbReference type="SUPFAM" id="SSF52833">
    <property type="entry name" value="Thioredoxin-like"/>
    <property type="match status" value="1"/>
</dbReference>
<comment type="similarity">
    <text evidence="1 3">Belongs to the GST superfamily.</text>
</comment>
<dbReference type="Proteomes" id="UP000067444">
    <property type="component" value="Chromosome"/>
</dbReference>
<dbReference type="SFLD" id="SFLDS00019">
    <property type="entry name" value="Glutathione_Transferase_(cytos"/>
    <property type="match status" value="1"/>
</dbReference>